<dbReference type="CDD" id="cd16833">
    <property type="entry name" value="YfiH"/>
    <property type="match status" value="1"/>
</dbReference>
<keyword evidence="5" id="KW-0479">Metal-binding</keyword>
<evidence type="ECO:0000256" key="11">
    <source>
        <dbReference type="ARBA" id="ARBA00049893"/>
    </source>
</evidence>
<comment type="catalytic activity">
    <reaction evidence="10">
        <text>adenosine + phosphate = alpha-D-ribose 1-phosphate + adenine</text>
        <dbReference type="Rhea" id="RHEA:27642"/>
        <dbReference type="ChEBI" id="CHEBI:16335"/>
        <dbReference type="ChEBI" id="CHEBI:16708"/>
        <dbReference type="ChEBI" id="CHEBI:43474"/>
        <dbReference type="ChEBI" id="CHEBI:57720"/>
        <dbReference type="EC" id="2.4.2.1"/>
    </reaction>
    <physiologicalReaction direction="left-to-right" evidence="10">
        <dbReference type="Rhea" id="RHEA:27643"/>
    </physiologicalReaction>
</comment>
<keyword evidence="8" id="KW-0186">Copper</keyword>
<evidence type="ECO:0000256" key="8">
    <source>
        <dbReference type="ARBA" id="ARBA00023008"/>
    </source>
</evidence>
<evidence type="ECO:0000256" key="4">
    <source>
        <dbReference type="ARBA" id="ARBA00022679"/>
    </source>
</evidence>
<comment type="function">
    <text evidence="2">Purine nucleoside enzyme that catalyzes the phosphorolysis of adenosine and inosine nucleosides, yielding D-ribose 1-phosphate and the respective free bases, adenine and hypoxanthine. Also catalyzes the phosphorolysis of S-methyl-5'-thioadenosine into adenine and S-methyl-5-thio-alpha-D-ribose 1-phosphate. Also has adenosine deaminase activity.</text>
</comment>
<dbReference type="Gene3D" id="3.60.140.10">
    <property type="entry name" value="CNF1/YfiH-like putative cysteine hydrolases"/>
    <property type="match status" value="1"/>
</dbReference>
<proteinExistence type="inferred from homology"/>
<accession>A0ABS4WGV2</accession>
<evidence type="ECO:0000256" key="2">
    <source>
        <dbReference type="ARBA" id="ARBA00003215"/>
    </source>
</evidence>
<evidence type="ECO:0000313" key="13">
    <source>
        <dbReference type="Proteomes" id="UP000766570"/>
    </source>
</evidence>
<dbReference type="PANTHER" id="PTHR30616">
    <property type="entry name" value="UNCHARACTERIZED PROTEIN YFIH"/>
    <property type="match status" value="1"/>
</dbReference>
<comment type="catalytic activity">
    <reaction evidence="9">
        <text>adenosine + H2O + H(+) = inosine + NH4(+)</text>
        <dbReference type="Rhea" id="RHEA:24408"/>
        <dbReference type="ChEBI" id="CHEBI:15377"/>
        <dbReference type="ChEBI" id="CHEBI:15378"/>
        <dbReference type="ChEBI" id="CHEBI:16335"/>
        <dbReference type="ChEBI" id="CHEBI:17596"/>
        <dbReference type="ChEBI" id="CHEBI:28938"/>
        <dbReference type="EC" id="3.5.4.4"/>
    </reaction>
    <physiologicalReaction direction="left-to-right" evidence="9">
        <dbReference type="Rhea" id="RHEA:24409"/>
    </physiologicalReaction>
</comment>
<dbReference type="SUPFAM" id="SSF64438">
    <property type="entry name" value="CNF1/YfiH-like putative cysteine hydrolases"/>
    <property type="match status" value="1"/>
</dbReference>
<evidence type="ECO:0000256" key="3">
    <source>
        <dbReference type="ARBA" id="ARBA00007353"/>
    </source>
</evidence>
<evidence type="ECO:0000256" key="6">
    <source>
        <dbReference type="ARBA" id="ARBA00022801"/>
    </source>
</evidence>
<comment type="similarity">
    <text evidence="3">Belongs to the purine nucleoside phosphorylase YfiH/LACC1 family.</text>
</comment>
<dbReference type="InterPro" id="IPR011324">
    <property type="entry name" value="Cytotoxic_necrot_fac-like_cat"/>
</dbReference>
<comment type="catalytic activity">
    <reaction evidence="1">
        <text>inosine + phosphate = alpha-D-ribose 1-phosphate + hypoxanthine</text>
        <dbReference type="Rhea" id="RHEA:27646"/>
        <dbReference type="ChEBI" id="CHEBI:17368"/>
        <dbReference type="ChEBI" id="CHEBI:17596"/>
        <dbReference type="ChEBI" id="CHEBI:43474"/>
        <dbReference type="ChEBI" id="CHEBI:57720"/>
        <dbReference type="EC" id="2.4.2.1"/>
    </reaction>
    <physiologicalReaction direction="left-to-right" evidence="1">
        <dbReference type="Rhea" id="RHEA:27647"/>
    </physiologicalReaction>
</comment>
<reference evidence="12 13" key="1">
    <citation type="submission" date="2021-03" db="EMBL/GenBank/DDBJ databases">
        <title>Sequencing the genomes of 1000 actinobacteria strains.</title>
        <authorList>
            <person name="Klenk H.-P."/>
        </authorList>
    </citation>
    <scope>NUCLEOTIDE SEQUENCE [LARGE SCALE GENOMIC DNA]</scope>
    <source>
        <strain evidence="12 13">DSM 15454</strain>
    </source>
</reference>
<evidence type="ECO:0000256" key="9">
    <source>
        <dbReference type="ARBA" id="ARBA00047989"/>
    </source>
</evidence>
<keyword evidence="6" id="KW-0378">Hydrolase</keyword>
<keyword evidence="7" id="KW-0862">Zinc</keyword>
<evidence type="ECO:0000256" key="5">
    <source>
        <dbReference type="ARBA" id="ARBA00022723"/>
    </source>
</evidence>
<evidence type="ECO:0000256" key="1">
    <source>
        <dbReference type="ARBA" id="ARBA00000553"/>
    </source>
</evidence>
<organism evidence="12 13">
    <name type="scientific">Paeniglutamicibacter psychrophenolicus</name>
    <dbReference type="NCBI Taxonomy" id="257454"/>
    <lineage>
        <taxon>Bacteria</taxon>
        <taxon>Bacillati</taxon>
        <taxon>Actinomycetota</taxon>
        <taxon>Actinomycetes</taxon>
        <taxon>Micrococcales</taxon>
        <taxon>Micrococcaceae</taxon>
        <taxon>Paeniglutamicibacter</taxon>
    </lineage>
</organism>
<dbReference type="InterPro" id="IPR003730">
    <property type="entry name" value="Cu_polyphenol_OxRdtase"/>
</dbReference>
<keyword evidence="13" id="KW-1185">Reference proteome</keyword>
<keyword evidence="4" id="KW-0808">Transferase</keyword>
<dbReference type="Proteomes" id="UP000766570">
    <property type="component" value="Unassembled WGS sequence"/>
</dbReference>
<dbReference type="RefSeq" id="WP_209908871.1">
    <property type="nucleotide sequence ID" value="NZ_BAAAMI010000018.1"/>
</dbReference>
<dbReference type="Pfam" id="PF02578">
    <property type="entry name" value="Cu-oxidase_4"/>
    <property type="match status" value="1"/>
</dbReference>
<dbReference type="InterPro" id="IPR038371">
    <property type="entry name" value="Cu_polyphenol_OxRdtase_sf"/>
</dbReference>
<comment type="caution">
    <text evidence="12">The sequence shown here is derived from an EMBL/GenBank/DDBJ whole genome shotgun (WGS) entry which is preliminary data.</text>
</comment>
<evidence type="ECO:0000256" key="10">
    <source>
        <dbReference type="ARBA" id="ARBA00048968"/>
    </source>
</evidence>
<dbReference type="EMBL" id="JAGIOE010000001">
    <property type="protein sequence ID" value="MBP2375348.1"/>
    <property type="molecule type" value="Genomic_DNA"/>
</dbReference>
<dbReference type="PANTHER" id="PTHR30616:SF2">
    <property type="entry name" value="PURINE NUCLEOSIDE PHOSPHORYLASE LACC1"/>
    <property type="match status" value="1"/>
</dbReference>
<evidence type="ECO:0000313" key="12">
    <source>
        <dbReference type="EMBL" id="MBP2375348.1"/>
    </source>
</evidence>
<comment type="catalytic activity">
    <reaction evidence="11">
        <text>S-methyl-5'-thioadenosine + phosphate = 5-(methylsulfanyl)-alpha-D-ribose 1-phosphate + adenine</text>
        <dbReference type="Rhea" id="RHEA:11852"/>
        <dbReference type="ChEBI" id="CHEBI:16708"/>
        <dbReference type="ChEBI" id="CHEBI:17509"/>
        <dbReference type="ChEBI" id="CHEBI:43474"/>
        <dbReference type="ChEBI" id="CHEBI:58533"/>
        <dbReference type="EC" id="2.4.2.28"/>
    </reaction>
    <physiologicalReaction direction="left-to-right" evidence="11">
        <dbReference type="Rhea" id="RHEA:11853"/>
    </physiologicalReaction>
</comment>
<protein>
    <submittedName>
        <fullName evidence="12">YfiH family protein</fullName>
    </submittedName>
</protein>
<gene>
    <name evidence="12" type="ORF">JOF46_003260</name>
</gene>
<name>A0ABS4WGV2_9MICC</name>
<evidence type="ECO:0000256" key="7">
    <source>
        <dbReference type="ARBA" id="ARBA00022833"/>
    </source>
</evidence>
<sequence>MLRYQSTLAPSVHIAFTSVAEGNLAFHVPDDRDAVLLRRRDLERDLGLGPKRFSYMDQIHSATVLEVAEDSRDTGIPTCDALLSGNAAAPLAVMVADCVPVVFVGTGEHGALSAVAHAGRRGLLDGILGATAERLRAAGARQIEAWIGPAICGACYEVPEAMAAEACGQRPGIGSRTRQGTTGLDLPHAAATELRDLGIRVTESGICTLENADYFSYRRDPRTGRLAGLVWDAAGLGSPGIEPGSQR</sequence>